<dbReference type="Proteomes" id="UP000324222">
    <property type="component" value="Unassembled WGS sequence"/>
</dbReference>
<dbReference type="AlphaFoldDB" id="A0A5B7HK83"/>
<dbReference type="EMBL" id="VSRR010030653">
    <property type="protein sequence ID" value="MPC70159.1"/>
    <property type="molecule type" value="Genomic_DNA"/>
</dbReference>
<comment type="caution">
    <text evidence="1">The sequence shown here is derived from an EMBL/GenBank/DDBJ whole genome shotgun (WGS) entry which is preliminary data.</text>
</comment>
<sequence>MFVTVEESDEPTEEAIQCGGCEASADACHCQAITNTFTQVNRQLLELDLLERLAGDMISSQLLSTITSHVTSTCRDSYDQSRITQLEKVCTICTLEIVLNPLCATSLHISR</sequence>
<reference evidence="1 2" key="1">
    <citation type="submission" date="2019-05" db="EMBL/GenBank/DDBJ databases">
        <title>Another draft genome of Portunus trituberculatus and its Hox gene families provides insights of decapod evolution.</title>
        <authorList>
            <person name="Jeong J.-H."/>
            <person name="Song I."/>
            <person name="Kim S."/>
            <person name="Choi T."/>
            <person name="Kim D."/>
            <person name="Ryu S."/>
            <person name="Kim W."/>
        </authorList>
    </citation>
    <scope>NUCLEOTIDE SEQUENCE [LARGE SCALE GENOMIC DNA]</scope>
    <source>
        <tissue evidence="1">Muscle</tissue>
    </source>
</reference>
<evidence type="ECO:0000313" key="1">
    <source>
        <dbReference type="EMBL" id="MPC70159.1"/>
    </source>
</evidence>
<keyword evidence="2" id="KW-1185">Reference proteome</keyword>
<proteinExistence type="predicted"/>
<evidence type="ECO:0000313" key="2">
    <source>
        <dbReference type="Proteomes" id="UP000324222"/>
    </source>
</evidence>
<gene>
    <name evidence="1" type="ORF">E2C01_064399</name>
</gene>
<organism evidence="1 2">
    <name type="scientific">Portunus trituberculatus</name>
    <name type="common">Swimming crab</name>
    <name type="synonym">Neptunus trituberculatus</name>
    <dbReference type="NCBI Taxonomy" id="210409"/>
    <lineage>
        <taxon>Eukaryota</taxon>
        <taxon>Metazoa</taxon>
        <taxon>Ecdysozoa</taxon>
        <taxon>Arthropoda</taxon>
        <taxon>Crustacea</taxon>
        <taxon>Multicrustacea</taxon>
        <taxon>Malacostraca</taxon>
        <taxon>Eumalacostraca</taxon>
        <taxon>Eucarida</taxon>
        <taxon>Decapoda</taxon>
        <taxon>Pleocyemata</taxon>
        <taxon>Brachyura</taxon>
        <taxon>Eubrachyura</taxon>
        <taxon>Portunoidea</taxon>
        <taxon>Portunidae</taxon>
        <taxon>Portuninae</taxon>
        <taxon>Portunus</taxon>
    </lineage>
</organism>
<name>A0A5B7HK83_PORTR</name>
<accession>A0A5B7HK83</accession>
<dbReference type="OrthoDB" id="5581181at2759"/>
<protein>
    <submittedName>
        <fullName evidence="1">Uncharacterized protein</fullName>
    </submittedName>
</protein>